<dbReference type="SUPFAM" id="SSF57362">
    <property type="entry name" value="BPTI-like"/>
    <property type="match status" value="1"/>
</dbReference>
<dbReference type="InterPro" id="IPR020901">
    <property type="entry name" value="Prtase_inh_Kunz-CS"/>
</dbReference>
<dbReference type="PANTHER" id="PTHR46750">
    <property type="entry name" value="KUNITZ-TYPE PROTEASE INHIBITOR 1"/>
    <property type="match status" value="1"/>
</dbReference>
<dbReference type="FunFam" id="4.10.410.10:FF:000017">
    <property type="entry name" value="papilin isoform X2"/>
    <property type="match status" value="1"/>
</dbReference>
<dbReference type="GO" id="GO:0004867">
    <property type="term" value="F:serine-type endopeptidase inhibitor activity"/>
    <property type="evidence" value="ECO:0007669"/>
    <property type="project" value="InterPro"/>
</dbReference>
<dbReference type="AlphaFoldDB" id="A0A4W6ENZ8"/>
<dbReference type="GO" id="GO:0030198">
    <property type="term" value="P:extracellular matrix organization"/>
    <property type="evidence" value="ECO:0007669"/>
    <property type="project" value="TreeGrafter"/>
</dbReference>
<evidence type="ECO:0000313" key="4">
    <source>
        <dbReference type="Proteomes" id="UP000314980"/>
    </source>
</evidence>
<reference evidence="4" key="1">
    <citation type="submission" date="2015-09" db="EMBL/GenBank/DDBJ databases">
        <authorList>
            <person name="Sai Rama Sridatta P."/>
        </authorList>
    </citation>
    <scope>NUCLEOTIDE SEQUENCE [LARGE SCALE GENOMIC DNA]</scope>
</reference>
<proteinExistence type="predicted"/>
<dbReference type="STRING" id="8187.ENSLCAP00010038910"/>
<dbReference type="PROSITE" id="PS50279">
    <property type="entry name" value="BPTI_KUNITZ_2"/>
    <property type="match status" value="1"/>
</dbReference>
<evidence type="ECO:0000256" key="1">
    <source>
        <dbReference type="ARBA" id="ARBA00023157"/>
    </source>
</evidence>
<dbReference type="GeneTree" id="ENSGT01030000236465"/>
<dbReference type="PROSITE" id="PS00280">
    <property type="entry name" value="BPTI_KUNITZ_1"/>
    <property type="match status" value="1"/>
</dbReference>
<protein>
    <recommendedName>
        <fullName evidence="2">BPTI/Kunitz inhibitor domain-containing protein</fullName>
    </recommendedName>
</protein>
<dbReference type="GO" id="GO:0008544">
    <property type="term" value="P:epidermis development"/>
    <property type="evidence" value="ECO:0007669"/>
    <property type="project" value="TreeGrafter"/>
</dbReference>
<dbReference type="PANTHER" id="PTHR46750:SF1">
    <property type="entry name" value="KUNITZ-TYPE PROTEASE INHIBITOR 1"/>
    <property type="match status" value="1"/>
</dbReference>
<dbReference type="GO" id="GO:0060429">
    <property type="term" value="P:epithelium development"/>
    <property type="evidence" value="ECO:0007669"/>
    <property type="project" value="TreeGrafter"/>
</dbReference>
<sequence length="83" mass="9141">MLTPPSAQCAEPPRTGPCRASHTRWYYDPLDRKCYQFTFGGCDGNGNNFEEEGKCQDTCDGVTGTTPHLRLTCSPLSCPHTLT</sequence>
<dbReference type="InParanoid" id="A0A4W6ENZ8"/>
<keyword evidence="4" id="KW-1185">Reference proteome</keyword>
<dbReference type="Proteomes" id="UP000314980">
    <property type="component" value="Unassembled WGS sequence"/>
</dbReference>
<dbReference type="Gene3D" id="4.10.410.10">
    <property type="entry name" value="Pancreatic trypsin inhibitor Kunitz domain"/>
    <property type="match status" value="1"/>
</dbReference>
<dbReference type="SMART" id="SM00131">
    <property type="entry name" value="KU"/>
    <property type="match status" value="1"/>
</dbReference>
<dbReference type="PRINTS" id="PR00759">
    <property type="entry name" value="BASICPTASE"/>
</dbReference>
<dbReference type="Ensembl" id="ENSLCAT00010039829.1">
    <property type="protein sequence ID" value="ENSLCAP00010038910.1"/>
    <property type="gene ID" value="ENSLCAG00010018204.1"/>
</dbReference>
<dbReference type="Pfam" id="PF00014">
    <property type="entry name" value="Kunitz_BPTI"/>
    <property type="match status" value="1"/>
</dbReference>
<name>A0A4W6ENZ8_LATCA</name>
<evidence type="ECO:0000259" key="2">
    <source>
        <dbReference type="PROSITE" id="PS50279"/>
    </source>
</evidence>
<dbReference type="InterPro" id="IPR002223">
    <property type="entry name" value="Kunitz_BPTI"/>
</dbReference>
<dbReference type="CDD" id="cd22624">
    <property type="entry name" value="Kunitz_HAI1_2-like"/>
    <property type="match status" value="1"/>
</dbReference>
<organism evidence="3 4">
    <name type="scientific">Lates calcarifer</name>
    <name type="common">Barramundi</name>
    <name type="synonym">Holocentrus calcarifer</name>
    <dbReference type="NCBI Taxonomy" id="8187"/>
    <lineage>
        <taxon>Eukaryota</taxon>
        <taxon>Metazoa</taxon>
        <taxon>Chordata</taxon>
        <taxon>Craniata</taxon>
        <taxon>Vertebrata</taxon>
        <taxon>Euteleostomi</taxon>
        <taxon>Actinopterygii</taxon>
        <taxon>Neopterygii</taxon>
        <taxon>Teleostei</taxon>
        <taxon>Neoteleostei</taxon>
        <taxon>Acanthomorphata</taxon>
        <taxon>Carangaria</taxon>
        <taxon>Carangaria incertae sedis</taxon>
        <taxon>Centropomidae</taxon>
        <taxon>Lates</taxon>
    </lineage>
</organism>
<feature type="domain" description="BPTI/Kunitz inhibitor" evidence="2">
    <location>
        <begin position="9"/>
        <end position="59"/>
    </location>
</feature>
<dbReference type="InterPro" id="IPR036880">
    <property type="entry name" value="Kunitz_BPTI_sf"/>
</dbReference>
<evidence type="ECO:0000313" key="3">
    <source>
        <dbReference type="Ensembl" id="ENSLCAP00010038910.1"/>
    </source>
</evidence>
<accession>A0A4W6ENZ8</accession>
<reference evidence="3" key="3">
    <citation type="submission" date="2025-09" db="UniProtKB">
        <authorList>
            <consortium name="Ensembl"/>
        </authorList>
    </citation>
    <scope>IDENTIFICATION</scope>
</reference>
<dbReference type="GO" id="GO:0005886">
    <property type="term" value="C:plasma membrane"/>
    <property type="evidence" value="ECO:0007669"/>
    <property type="project" value="TreeGrafter"/>
</dbReference>
<reference evidence="3" key="2">
    <citation type="submission" date="2025-08" db="UniProtKB">
        <authorList>
            <consortium name="Ensembl"/>
        </authorList>
    </citation>
    <scope>IDENTIFICATION</scope>
</reference>
<keyword evidence="1" id="KW-1015">Disulfide bond</keyword>